<organism evidence="5 6">
    <name type="scientific">Stephania cephalantha</name>
    <dbReference type="NCBI Taxonomy" id="152367"/>
    <lineage>
        <taxon>Eukaryota</taxon>
        <taxon>Viridiplantae</taxon>
        <taxon>Streptophyta</taxon>
        <taxon>Embryophyta</taxon>
        <taxon>Tracheophyta</taxon>
        <taxon>Spermatophyta</taxon>
        <taxon>Magnoliopsida</taxon>
        <taxon>Ranunculales</taxon>
        <taxon>Menispermaceae</taxon>
        <taxon>Menispermoideae</taxon>
        <taxon>Cissampelideae</taxon>
        <taxon>Stephania</taxon>
    </lineage>
</organism>
<reference evidence="5 6" key="1">
    <citation type="submission" date="2024-01" db="EMBL/GenBank/DDBJ databases">
        <title>Genome assemblies of Stephania.</title>
        <authorList>
            <person name="Yang L."/>
        </authorList>
    </citation>
    <scope>NUCLEOTIDE SEQUENCE [LARGE SCALE GENOMIC DNA]</scope>
    <source>
        <strain evidence="5">JXDWG</strain>
        <tissue evidence="5">Leaf</tissue>
    </source>
</reference>
<dbReference type="Pfam" id="PF18052">
    <property type="entry name" value="Rx_N"/>
    <property type="match status" value="1"/>
</dbReference>
<evidence type="ECO:0000256" key="2">
    <source>
        <dbReference type="ARBA" id="ARBA00022741"/>
    </source>
</evidence>
<dbReference type="AlphaFoldDB" id="A0AAP0JVV1"/>
<protein>
    <recommendedName>
        <fullName evidence="4">Disease resistance N-terminal domain-containing protein</fullName>
    </recommendedName>
</protein>
<dbReference type="PANTHER" id="PTHR19338">
    <property type="entry name" value="TRANSLOCASE OF INNER MITOCHONDRIAL MEMBRANE 13 HOMOLOG"/>
    <property type="match status" value="1"/>
</dbReference>
<proteinExistence type="predicted"/>
<keyword evidence="3" id="KW-0611">Plant defense</keyword>
<dbReference type="GO" id="GO:0006952">
    <property type="term" value="P:defense response"/>
    <property type="evidence" value="ECO:0007669"/>
    <property type="project" value="UniProtKB-KW"/>
</dbReference>
<evidence type="ECO:0000313" key="5">
    <source>
        <dbReference type="EMBL" id="KAK9141148.1"/>
    </source>
</evidence>
<keyword evidence="6" id="KW-1185">Reference proteome</keyword>
<evidence type="ECO:0000313" key="6">
    <source>
        <dbReference type="Proteomes" id="UP001419268"/>
    </source>
</evidence>
<comment type="caution">
    <text evidence="5">The sequence shown here is derived from an EMBL/GenBank/DDBJ whole genome shotgun (WGS) entry which is preliminary data.</text>
</comment>
<name>A0AAP0JVV1_9MAGN</name>
<dbReference type="EMBL" id="JBBNAG010000004">
    <property type="protein sequence ID" value="KAK9141148.1"/>
    <property type="molecule type" value="Genomic_DNA"/>
</dbReference>
<gene>
    <name evidence="5" type="ORF">Scep_010829</name>
</gene>
<keyword evidence="2" id="KW-0547">Nucleotide-binding</keyword>
<keyword evidence="1" id="KW-0677">Repeat</keyword>
<dbReference type="PANTHER" id="PTHR19338:SF73">
    <property type="entry name" value="DISEASE RESISTANCE PROTEIN RGA2-LIKE"/>
    <property type="match status" value="1"/>
</dbReference>
<accession>A0AAP0JVV1</accession>
<evidence type="ECO:0000256" key="1">
    <source>
        <dbReference type="ARBA" id="ARBA00022737"/>
    </source>
</evidence>
<dbReference type="InterPro" id="IPR041118">
    <property type="entry name" value="Rx_N"/>
</dbReference>
<evidence type="ECO:0000259" key="4">
    <source>
        <dbReference type="Pfam" id="PF18052"/>
    </source>
</evidence>
<feature type="domain" description="Disease resistance N-terminal" evidence="4">
    <location>
        <begin position="6"/>
        <end position="86"/>
    </location>
</feature>
<dbReference type="Gene3D" id="1.20.5.4130">
    <property type="match status" value="1"/>
</dbReference>
<dbReference type="GO" id="GO:0000166">
    <property type="term" value="F:nucleotide binding"/>
    <property type="evidence" value="ECO:0007669"/>
    <property type="project" value="UniProtKB-KW"/>
</dbReference>
<sequence length="157" mass="17642">MAEIVVEIVERAISLAVDELGLVIGVNGEVNKLKAVLTHIHAVLQDAEEKQVKENRVKVWLQELKQVSYDAEDALDEIAYNELKYTTVRNNKNKLPGWLNNLSRLVARFKMAHQIKAINLELDGIDKRKNAFQLKTNDQAGASSSLSGQMIDRETTC</sequence>
<dbReference type="CDD" id="cd14798">
    <property type="entry name" value="RX-CC_like"/>
    <property type="match status" value="1"/>
</dbReference>
<dbReference type="InterPro" id="IPR038005">
    <property type="entry name" value="RX-like_CC"/>
</dbReference>
<dbReference type="Proteomes" id="UP001419268">
    <property type="component" value="Unassembled WGS sequence"/>
</dbReference>
<evidence type="ECO:0000256" key="3">
    <source>
        <dbReference type="ARBA" id="ARBA00022821"/>
    </source>
</evidence>